<dbReference type="Proteomes" id="UP000823897">
    <property type="component" value="Unassembled WGS sequence"/>
</dbReference>
<feature type="domain" description="Mannosyl-glycoprotein endo-beta-N-acetylglucosamidase-like" evidence="3">
    <location>
        <begin position="285"/>
        <end position="396"/>
    </location>
</feature>
<accession>A0A9D2R429</accession>
<feature type="compositionally biased region" description="Low complexity" evidence="1">
    <location>
        <begin position="486"/>
        <end position="495"/>
    </location>
</feature>
<comment type="caution">
    <text evidence="4">The sequence shown here is derived from an EMBL/GenBank/DDBJ whole genome shotgun (WGS) entry which is preliminary data.</text>
</comment>
<proteinExistence type="predicted"/>
<dbReference type="InterPro" id="IPR002901">
    <property type="entry name" value="MGlyc_endo_b_GlcNAc-like_dom"/>
</dbReference>
<evidence type="ECO:0000256" key="1">
    <source>
        <dbReference type="SAM" id="MobiDB-lite"/>
    </source>
</evidence>
<evidence type="ECO:0000256" key="2">
    <source>
        <dbReference type="SAM" id="SignalP"/>
    </source>
</evidence>
<dbReference type="Gene3D" id="1.10.530.10">
    <property type="match status" value="1"/>
</dbReference>
<evidence type="ECO:0000259" key="3">
    <source>
        <dbReference type="Pfam" id="PF01832"/>
    </source>
</evidence>
<feature type="non-terminal residue" evidence="4">
    <location>
        <position position="521"/>
    </location>
</feature>
<reference evidence="4" key="2">
    <citation type="submission" date="2021-04" db="EMBL/GenBank/DDBJ databases">
        <authorList>
            <person name="Gilroy R."/>
        </authorList>
    </citation>
    <scope>NUCLEOTIDE SEQUENCE</scope>
    <source>
        <strain evidence="4">ChiGjej3B3-11674</strain>
    </source>
</reference>
<feature type="region of interest" description="Disordered" evidence="1">
    <location>
        <begin position="407"/>
        <end position="521"/>
    </location>
</feature>
<feature type="compositionally biased region" description="Acidic residues" evidence="1">
    <location>
        <begin position="415"/>
        <end position="427"/>
    </location>
</feature>
<dbReference type="GO" id="GO:0004040">
    <property type="term" value="F:amidase activity"/>
    <property type="evidence" value="ECO:0007669"/>
    <property type="project" value="InterPro"/>
</dbReference>
<evidence type="ECO:0000313" key="4">
    <source>
        <dbReference type="EMBL" id="HJD34995.1"/>
    </source>
</evidence>
<dbReference type="Pfam" id="PF01832">
    <property type="entry name" value="Glucosaminidase"/>
    <property type="match status" value="1"/>
</dbReference>
<feature type="chain" id="PRO_5038876539" evidence="2">
    <location>
        <begin position="23"/>
        <end position="521"/>
    </location>
</feature>
<dbReference type="EMBL" id="DWUV01000204">
    <property type="protein sequence ID" value="HJD34995.1"/>
    <property type="molecule type" value="Genomic_DNA"/>
</dbReference>
<keyword evidence="2" id="KW-0732">Signal</keyword>
<protein>
    <submittedName>
        <fullName evidence="4">Glucosaminidase domain-containing protein</fullName>
    </submittedName>
</protein>
<sequence length="521" mass="55455">MIKRNKLLICALAMSMVFTMMPGMTSKAAGAEGETEAAVSDIHDENSQRLEEVTAMDEDGSIREIADVDGTVDEADGADGIALFAMRSFGPQVVNFNTKGNAVTNYTDENTGSSGYTNGAYGADAAYLGMTSDGKIRFMLSGVTGTVNASDVQLVDHSSVADHVSYYTVSSGKLIHYISQDLEKAPTSAVNNGTAPSYLSEDVKYYSYDGHYFYTDYNVMLKDYQSGADGESAVNADSPFSNYFQFLDMNLSTGYSGDELDSILNAAMANAGVDQDDSKLTGTGNSFVKYQNTYSVNALLSLGIAINESAWGTSSICLTKNNIFGLNAVDSSPDDAYAFLSIDDCIREFMDYQMANAYLKDGQWSNHGEYLGNKGGGINVSYASDPYWGEKAAAHAWNLDALGGGRDYLSGTGGTEEDPVTPPETEEPTTPPAADEPTTPPETEEPTTPPAADEPMTPSETEEPTTPPAADEPTTPSETEEPTTPPAADEPMMPSETEEPTTPPAADEPTATPRTSDPLLS</sequence>
<name>A0A9D2R429_9FIRM</name>
<feature type="signal peptide" evidence="2">
    <location>
        <begin position="1"/>
        <end position="22"/>
    </location>
</feature>
<evidence type="ECO:0000313" key="5">
    <source>
        <dbReference type="Proteomes" id="UP000823897"/>
    </source>
</evidence>
<feature type="compositionally biased region" description="Low complexity" evidence="1">
    <location>
        <begin position="450"/>
        <end position="459"/>
    </location>
</feature>
<gene>
    <name evidence="4" type="ORF">H9911_10720</name>
</gene>
<organism evidence="4 5">
    <name type="scientific">Candidatus Mediterraneibacter tabaqchaliae</name>
    <dbReference type="NCBI Taxonomy" id="2838689"/>
    <lineage>
        <taxon>Bacteria</taxon>
        <taxon>Bacillati</taxon>
        <taxon>Bacillota</taxon>
        <taxon>Clostridia</taxon>
        <taxon>Lachnospirales</taxon>
        <taxon>Lachnospiraceae</taxon>
        <taxon>Mediterraneibacter</taxon>
    </lineage>
</organism>
<feature type="compositionally biased region" description="Low complexity" evidence="1">
    <location>
        <begin position="504"/>
        <end position="513"/>
    </location>
</feature>
<dbReference type="AlphaFoldDB" id="A0A9D2R429"/>
<reference evidence="4" key="1">
    <citation type="journal article" date="2021" name="PeerJ">
        <title>Extensive microbial diversity within the chicken gut microbiome revealed by metagenomics and culture.</title>
        <authorList>
            <person name="Gilroy R."/>
            <person name="Ravi A."/>
            <person name="Getino M."/>
            <person name="Pursley I."/>
            <person name="Horton D.L."/>
            <person name="Alikhan N.F."/>
            <person name="Baker D."/>
            <person name="Gharbi K."/>
            <person name="Hall N."/>
            <person name="Watson M."/>
            <person name="Adriaenssens E.M."/>
            <person name="Foster-Nyarko E."/>
            <person name="Jarju S."/>
            <person name="Secka A."/>
            <person name="Antonio M."/>
            <person name="Oren A."/>
            <person name="Chaudhuri R.R."/>
            <person name="La Ragione R."/>
            <person name="Hildebrand F."/>
            <person name="Pallen M.J."/>
        </authorList>
    </citation>
    <scope>NUCLEOTIDE SEQUENCE</scope>
    <source>
        <strain evidence="4">ChiGjej3B3-11674</strain>
    </source>
</reference>
<feature type="compositionally biased region" description="Low complexity" evidence="1">
    <location>
        <begin position="468"/>
        <end position="477"/>
    </location>
</feature>